<comment type="caution">
    <text evidence="1">The sequence shown here is derived from an EMBL/GenBank/DDBJ whole genome shotgun (WGS) entry which is preliminary data.</text>
</comment>
<organism evidence="1">
    <name type="scientific">marine sediment metagenome</name>
    <dbReference type="NCBI Taxonomy" id="412755"/>
    <lineage>
        <taxon>unclassified sequences</taxon>
        <taxon>metagenomes</taxon>
        <taxon>ecological metagenomes</taxon>
    </lineage>
</organism>
<protein>
    <submittedName>
        <fullName evidence="1">Uncharacterized protein</fullName>
    </submittedName>
</protein>
<evidence type="ECO:0000313" key="1">
    <source>
        <dbReference type="EMBL" id="GAG49432.1"/>
    </source>
</evidence>
<reference evidence="1" key="1">
    <citation type="journal article" date="2014" name="Front. Microbiol.">
        <title>High frequency of phylogenetically diverse reductive dehalogenase-homologous genes in deep subseafloor sedimentary metagenomes.</title>
        <authorList>
            <person name="Kawai M."/>
            <person name="Futagami T."/>
            <person name="Toyoda A."/>
            <person name="Takaki Y."/>
            <person name="Nishi S."/>
            <person name="Hori S."/>
            <person name="Arai W."/>
            <person name="Tsubouchi T."/>
            <person name="Morono Y."/>
            <person name="Uchiyama I."/>
            <person name="Ito T."/>
            <person name="Fujiyama A."/>
            <person name="Inagaki F."/>
            <person name="Takami H."/>
        </authorList>
    </citation>
    <scope>NUCLEOTIDE SEQUENCE</scope>
    <source>
        <strain evidence="1">Expedition CK06-06</strain>
    </source>
</reference>
<feature type="non-terminal residue" evidence="1">
    <location>
        <position position="54"/>
    </location>
</feature>
<dbReference type="EMBL" id="BARS01055840">
    <property type="protein sequence ID" value="GAG49432.1"/>
    <property type="molecule type" value="Genomic_DNA"/>
</dbReference>
<sequence>MLRGWVGSWCVTVCCGAAALLASTVPTLAQTTRPTTGSYGEPEAVCTLKDDRIV</sequence>
<accession>X0YRF4</accession>
<proteinExistence type="predicted"/>
<gene>
    <name evidence="1" type="ORF">S01H1_82382</name>
</gene>
<name>X0YRF4_9ZZZZ</name>
<dbReference type="AlphaFoldDB" id="X0YRF4"/>